<evidence type="ECO:0000313" key="2">
    <source>
        <dbReference type="Proteomes" id="UP000010808"/>
    </source>
</evidence>
<protein>
    <submittedName>
        <fullName evidence="1">Uncharacterized protein</fullName>
    </submittedName>
</protein>
<reference evidence="1 2" key="1">
    <citation type="submission" date="2012-10" db="EMBL/GenBank/DDBJ databases">
        <authorList>
            <person name="Genoscope - CEA"/>
        </authorList>
    </citation>
    <scope>NUCLEOTIDE SEQUENCE [LARGE SCALE GENOMIC DNA]</scope>
    <source>
        <strain evidence="2">AM13 / DSM 14728</strain>
    </source>
</reference>
<keyword evidence="2" id="KW-1185">Reference proteome</keyword>
<organism evidence="1 2">
    <name type="scientific">Maridesulfovibrio hydrothermalis AM13 = DSM 14728</name>
    <dbReference type="NCBI Taxonomy" id="1121451"/>
    <lineage>
        <taxon>Bacteria</taxon>
        <taxon>Pseudomonadati</taxon>
        <taxon>Thermodesulfobacteriota</taxon>
        <taxon>Desulfovibrionia</taxon>
        <taxon>Desulfovibrionales</taxon>
        <taxon>Desulfovibrionaceae</taxon>
        <taxon>Maridesulfovibrio</taxon>
    </lineage>
</organism>
<dbReference type="HOGENOM" id="CLU_3098120_0_0_7"/>
<proteinExistence type="predicted"/>
<dbReference type="STRING" id="1121451.DESAM_10236"/>
<dbReference type="KEGG" id="dhy:DESAM_10236"/>
<gene>
    <name evidence="1" type="ORF">DESAM_10236</name>
</gene>
<dbReference type="AlphaFoldDB" id="L0R7L9"/>
<name>L0R7L9_9BACT</name>
<evidence type="ECO:0000313" key="1">
    <source>
        <dbReference type="EMBL" id="CCO22217.1"/>
    </source>
</evidence>
<sequence length="51" mass="5826">MSDPAVSYAISANRVLCRLGFSSYLFFSIPHVVFLRKLNDLLCSQHILRIL</sequence>
<dbReference type="Proteomes" id="UP000010808">
    <property type="component" value="Chromosome"/>
</dbReference>
<accession>L0R7L9</accession>
<dbReference type="EMBL" id="FO203522">
    <property type="protein sequence ID" value="CCO22217.1"/>
    <property type="molecule type" value="Genomic_DNA"/>
</dbReference>